<keyword evidence="4" id="KW-1185">Reference proteome</keyword>
<dbReference type="EMBL" id="JAXCGZ010019021">
    <property type="protein sequence ID" value="KAK7066786.1"/>
    <property type="molecule type" value="Genomic_DNA"/>
</dbReference>
<dbReference type="GO" id="GO:0008061">
    <property type="term" value="F:chitin binding"/>
    <property type="evidence" value="ECO:0007669"/>
    <property type="project" value="InterPro"/>
</dbReference>
<feature type="region of interest" description="Disordered" evidence="1">
    <location>
        <begin position="9"/>
        <end position="52"/>
    </location>
</feature>
<evidence type="ECO:0000313" key="3">
    <source>
        <dbReference type="EMBL" id="KAK7066786.1"/>
    </source>
</evidence>
<feature type="non-terminal residue" evidence="3">
    <location>
        <position position="1"/>
    </location>
</feature>
<sequence length="105" mass="11287">NVDCTIIPQTTDQPQITTAPQTTITQPQTTTAPQTTTTQPQTTTAPQTTTSLPQTTDIPACGVFQCPGDDLWADPCDCHKYYICSGGIASQYTCSAGTLWFQNLK</sequence>
<feature type="non-terminal residue" evidence="3">
    <location>
        <position position="105"/>
    </location>
</feature>
<reference evidence="3 4" key="1">
    <citation type="submission" date="2023-11" db="EMBL/GenBank/DDBJ databases">
        <title>Halocaridina rubra genome assembly.</title>
        <authorList>
            <person name="Smith C."/>
        </authorList>
    </citation>
    <scope>NUCLEOTIDE SEQUENCE [LARGE SCALE GENOMIC DNA]</scope>
    <source>
        <strain evidence="3">EP-1</strain>
        <tissue evidence="3">Whole</tissue>
    </source>
</reference>
<protein>
    <recommendedName>
        <fullName evidence="2">Chitin-binding type-2 domain-containing protein</fullName>
    </recommendedName>
</protein>
<accession>A0AAN8ZSJ2</accession>
<proteinExistence type="predicted"/>
<gene>
    <name evidence="3" type="ORF">SK128_015977</name>
</gene>
<dbReference type="GO" id="GO:0005576">
    <property type="term" value="C:extracellular region"/>
    <property type="evidence" value="ECO:0007669"/>
    <property type="project" value="InterPro"/>
</dbReference>
<organism evidence="3 4">
    <name type="scientific">Halocaridina rubra</name>
    <name type="common">Hawaiian red shrimp</name>
    <dbReference type="NCBI Taxonomy" id="373956"/>
    <lineage>
        <taxon>Eukaryota</taxon>
        <taxon>Metazoa</taxon>
        <taxon>Ecdysozoa</taxon>
        <taxon>Arthropoda</taxon>
        <taxon>Crustacea</taxon>
        <taxon>Multicrustacea</taxon>
        <taxon>Malacostraca</taxon>
        <taxon>Eumalacostraca</taxon>
        <taxon>Eucarida</taxon>
        <taxon>Decapoda</taxon>
        <taxon>Pleocyemata</taxon>
        <taxon>Caridea</taxon>
        <taxon>Atyoidea</taxon>
        <taxon>Atyidae</taxon>
        <taxon>Halocaridina</taxon>
    </lineage>
</organism>
<dbReference type="Proteomes" id="UP001381693">
    <property type="component" value="Unassembled WGS sequence"/>
</dbReference>
<evidence type="ECO:0000256" key="1">
    <source>
        <dbReference type="SAM" id="MobiDB-lite"/>
    </source>
</evidence>
<evidence type="ECO:0000259" key="2">
    <source>
        <dbReference type="Pfam" id="PF01607"/>
    </source>
</evidence>
<comment type="caution">
    <text evidence="3">The sequence shown here is derived from an EMBL/GenBank/DDBJ whole genome shotgun (WGS) entry which is preliminary data.</text>
</comment>
<feature type="domain" description="Chitin-binding type-2" evidence="2">
    <location>
        <begin position="66"/>
        <end position="103"/>
    </location>
</feature>
<dbReference type="Gene3D" id="3.20.20.80">
    <property type="entry name" value="Glycosidases"/>
    <property type="match status" value="1"/>
</dbReference>
<name>A0AAN8ZSJ2_HALRR</name>
<dbReference type="AlphaFoldDB" id="A0AAN8ZSJ2"/>
<dbReference type="InterPro" id="IPR036508">
    <property type="entry name" value="Chitin-bd_dom_sf"/>
</dbReference>
<evidence type="ECO:0000313" key="4">
    <source>
        <dbReference type="Proteomes" id="UP001381693"/>
    </source>
</evidence>
<dbReference type="InterPro" id="IPR002557">
    <property type="entry name" value="Chitin-bd_dom"/>
</dbReference>
<dbReference type="SUPFAM" id="SSF57625">
    <property type="entry name" value="Invertebrate chitin-binding proteins"/>
    <property type="match status" value="1"/>
</dbReference>
<dbReference type="Pfam" id="PF01607">
    <property type="entry name" value="CBM_14"/>
    <property type="match status" value="1"/>
</dbReference>